<dbReference type="GO" id="GO:0007165">
    <property type="term" value="P:signal transduction"/>
    <property type="evidence" value="ECO:0007669"/>
    <property type="project" value="UniProtKB-KW"/>
</dbReference>
<dbReference type="PANTHER" id="PTHR32089:SF112">
    <property type="entry name" value="LYSOZYME-LIKE PROTEIN-RELATED"/>
    <property type="match status" value="1"/>
</dbReference>
<name>A0A7S7RN79_9BACT</name>
<dbReference type="PANTHER" id="PTHR32089">
    <property type="entry name" value="METHYL-ACCEPTING CHEMOTAXIS PROTEIN MCPB"/>
    <property type="match status" value="1"/>
</dbReference>
<keyword evidence="3" id="KW-1133">Transmembrane helix</keyword>
<dbReference type="EMBL" id="CP054492">
    <property type="protein sequence ID" value="QOY52259.1"/>
    <property type="molecule type" value="Genomic_DNA"/>
</dbReference>
<dbReference type="KEGG" id="sbal:HUE88_00740"/>
<dbReference type="GO" id="GO:0016020">
    <property type="term" value="C:membrane"/>
    <property type="evidence" value="ECO:0007669"/>
    <property type="project" value="InterPro"/>
</dbReference>
<evidence type="ECO:0000256" key="1">
    <source>
        <dbReference type="ARBA" id="ARBA00023224"/>
    </source>
</evidence>
<proteinExistence type="predicted"/>
<feature type="transmembrane region" description="Helical" evidence="3">
    <location>
        <begin position="12"/>
        <end position="45"/>
    </location>
</feature>
<dbReference type="Proteomes" id="UP000593994">
    <property type="component" value="Chromosome"/>
</dbReference>
<evidence type="ECO:0000313" key="5">
    <source>
        <dbReference type="EMBL" id="QOY52259.1"/>
    </source>
</evidence>
<dbReference type="Gene3D" id="1.20.120.1530">
    <property type="match status" value="1"/>
</dbReference>
<dbReference type="PROSITE" id="PS50111">
    <property type="entry name" value="CHEMOTAXIS_TRANSDUC_2"/>
    <property type="match status" value="1"/>
</dbReference>
<evidence type="ECO:0000259" key="4">
    <source>
        <dbReference type="PROSITE" id="PS50111"/>
    </source>
</evidence>
<sequence length="484" mass="53062">MTNIKNQNILVLLILVIVGSIFLAINSQIIVASILLVLAVGSLFIQSKTSSTSKDTELMINIDNVLKSVKEGKLATRIVLHANETPLENIAWNINNSLDQMEVILRETRNTIEAVSKGQMHRSMFPSGLRGEFQETANTIQKAVTSMKANEKYKLTGMLSTSFSTFNGGMKGNLDVITNGINKTEKSFSEVTASTSKASTSAQETLSAVETTTTQISHLSELVTNTADAITEMDSNVNNITMVVNLIKDIADQTNLLALNAAIEAARAGEHGRGFAVVADEVRKLAERTQKATSEISITIQNLQQQSSGISENASAMNTISNDTSDTMNNFSNTMSSFTNDLSKTSQLANQSSFALFLSNYKIHHILFKSNAYSAVVNGTVTQELKKDHKHCGFGLWYYTIGQKLFANNTTFKQMESHHLEFHRLINENLECVLTSGCMTKVDSKEDVSKRFKDAEGHSNSLFSLLDKLSEEVGANINMSEVLE</sequence>
<dbReference type="SUPFAM" id="SSF58104">
    <property type="entry name" value="Methyl-accepting chemotaxis protein (MCP) signaling domain"/>
    <property type="match status" value="1"/>
</dbReference>
<dbReference type="SMART" id="SM00283">
    <property type="entry name" value="MA"/>
    <property type="match status" value="1"/>
</dbReference>
<evidence type="ECO:0000256" key="2">
    <source>
        <dbReference type="PROSITE-ProRule" id="PRU00284"/>
    </source>
</evidence>
<keyword evidence="3" id="KW-0472">Membrane</keyword>
<accession>A0A7S7RN79</accession>
<evidence type="ECO:0000256" key="3">
    <source>
        <dbReference type="SAM" id="Phobius"/>
    </source>
</evidence>
<feature type="domain" description="Methyl-accepting transducer" evidence="4">
    <location>
        <begin position="173"/>
        <end position="308"/>
    </location>
</feature>
<dbReference type="Pfam" id="PF13682">
    <property type="entry name" value="CZB"/>
    <property type="match status" value="1"/>
</dbReference>
<dbReference type="InterPro" id="IPR004089">
    <property type="entry name" value="MCPsignal_dom"/>
</dbReference>
<organism evidence="5 6">
    <name type="scientific">Candidatus Sulfurimonas baltica</name>
    <dbReference type="NCBI Taxonomy" id="2740404"/>
    <lineage>
        <taxon>Bacteria</taxon>
        <taxon>Pseudomonadati</taxon>
        <taxon>Campylobacterota</taxon>
        <taxon>Epsilonproteobacteria</taxon>
        <taxon>Campylobacterales</taxon>
        <taxon>Sulfurimonadaceae</taxon>
        <taxon>Sulfurimonas</taxon>
    </lineage>
</organism>
<evidence type="ECO:0000313" key="6">
    <source>
        <dbReference type="Proteomes" id="UP000593994"/>
    </source>
</evidence>
<dbReference type="Gene3D" id="1.10.287.950">
    <property type="entry name" value="Methyl-accepting chemotaxis protein"/>
    <property type="match status" value="1"/>
</dbReference>
<dbReference type="Pfam" id="PF00015">
    <property type="entry name" value="MCPsignal"/>
    <property type="match status" value="1"/>
</dbReference>
<keyword evidence="3" id="KW-0812">Transmembrane</keyword>
<keyword evidence="6" id="KW-1185">Reference proteome</keyword>
<dbReference type="AlphaFoldDB" id="A0A7S7RN79"/>
<protein>
    <submittedName>
        <fullName evidence="5">CZB domain-containing protein</fullName>
    </submittedName>
</protein>
<gene>
    <name evidence="5" type="ORF">HUE88_00740</name>
</gene>
<dbReference type="RefSeq" id="WP_194370127.1">
    <property type="nucleotide sequence ID" value="NZ_CP054492.1"/>
</dbReference>
<keyword evidence="1 2" id="KW-0807">Transducer</keyword>
<reference evidence="5 6" key="1">
    <citation type="submission" date="2020-05" db="EMBL/GenBank/DDBJ databases">
        <title>Sulfurimonas marisnigri, sp. nov., and Sulfurimonas baltica, sp. nov., manganese oxide reducing chemolithoautotrophs of the class Epsilonproteobacteria isolated from the pelagic redoxclines of the Black and Baltic Seas and emended description of the genus Sulfurimonas.</title>
        <authorList>
            <person name="Henkel J.V."/>
            <person name="Laudan C."/>
            <person name="Werner J."/>
            <person name="Neu T."/>
            <person name="Plewe S."/>
            <person name="Sproer C."/>
            <person name="Bunk B."/>
            <person name="Schulz-Vogt H.N."/>
        </authorList>
    </citation>
    <scope>NUCLEOTIDE SEQUENCE [LARGE SCALE GENOMIC DNA]</scope>
    <source>
        <strain evidence="5 6">GD2</strain>
    </source>
</reference>
<dbReference type="InterPro" id="IPR025991">
    <property type="entry name" value="Chemoreceptor_zinc-bind_dom"/>
</dbReference>